<dbReference type="Pfam" id="PF00856">
    <property type="entry name" value="SET"/>
    <property type="match status" value="1"/>
</dbReference>
<dbReference type="EMBL" id="MU006218">
    <property type="protein sequence ID" value="KAF2831468.1"/>
    <property type="molecule type" value="Genomic_DNA"/>
</dbReference>
<reference evidence="2" key="1">
    <citation type="journal article" date="2020" name="Stud. Mycol.">
        <title>101 Dothideomycetes genomes: a test case for predicting lifestyles and emergence of pathogens.</title>
        <authorList>
            <person name="Haridas S."/>
            <person name="Albert R."/>
            <person name="Binder M."/>
            <person name="Bloem J."/>
            <person name="Labutti K."/>
            <person name="Salamov A."/>
            <person name="Andreopoulos B."/>
            <person name="Baker S."/>
            <person name="Barry K."/>
            <person name="Bills G."/>
            <person name="Bluhm B."/>
            <person name="Cannon C."/>
            <person name="Castanera R."/>
            <person name="Culley D."/>
            <person name="Daum C."/>
            <person name="Ezra D."/>
            <person name="Gonzalez J."/>
            <person name="Henrissat B."/>
            <person name="Kuo A."/>
            <person name="Liang C."/>
            <person name="Lipzen A."/>
            <person name="Lutzoni F."/>
            <person name="Magnuson J."/>
            <person name="Mondo S."/>
            <person name="Nolan M."/>
            <person name="Ohm R."/>
            <person name="Pangilinan J."/>
            <person name="Park H.-J."/>
            <person name="Ramirez L."/>
            <person name="Alfaro M."/>
            <person name="Sun H."/>
            <person name="Tritt A."/>
            <person name="Yoshinaga Y."/>
            <person name="Zwiers L.-H."/>
            <person name="Turgeon B."/>
            <person name="Goodwin S."/>
            <person name="Spatafora J."/>
            <person name="Crous P."/>
            <person name="Grigoriev I."/>
        </authorList>
    </citation>
    <scope>NUCLEOTIDE SEQUENCE</scope>
    <source>
        <strain evidence="2">CBS 113818</strain>
    </source>
</reference>
<dbReference type="OrthoDB" id="308383at2759"/>
<dbReference type="InterPro" id="IPR046341">
    <property type="entry name" value="SET_dom_sf"/>
</dbReference>
<gene>
    <name evidence="2" type="ORF">CC86DRAFT_431230</name>
</gene>
<keyword evidence="3" id="KW-1185">Reference proteome</keyword>
<sequence>MTSTKRSGPTPKAPIDRYANAYGSCPSDAVPESKYFHSSSQTLSCSPPIVNGSHRTANTPPATPEVIASLCFDPLKWDHALRPANWVGRWPPTSAAQLMNTDFDLALLGTNRQQNAFLKRKEPLEKDLCLGKWCWQTFSLDGFLCARNYTLQTVCTHSFTDWAQGCTDWQSRFEIREKEGMRYGLYSKCRWRVGDVLAPYLGELIPFPTANTDYYHEVKIGPNFSGWPAPVAYVDAERYGYFTRFANHSCEGNAVLCEDRVRDVEVGDEVCVDYGVDYFRDRRCLCGAGKCMSLGKE</sequence>
<protein>
    <submittedName>
        <fullName evidence="2">SET domain-containing protein</fullName>
    </submittedName>
</protein>
<evidence type="ECO:0000259" key="1">
    <source>
        <dbReference type="SMART" id="SM00317"/>
    </source>
</evidence>
<dbReference type="AlphaFoldDB" id="A0A6A7AFG7"/>
<feature type="domain" description="SET" evidence="1">
    <location>
        <begin position="171"/>
        <end position="281"/>
    </location>
</feature>
<organism evidence="2 3">
    <name type="scientific">Ophiobolus disseminans</name>
    <dbReference type="NCBI Taxonomy" id="1469910"/>
    <lineage>
        <taxon>Eukaryota</taxon>
        <taxon>Fungi</taxon>
        <taxon>Dikarya</taxon>
        <taxon>Ascomycota</taxon>
        <taxon>Pezizomycotina</taxon>
        <taxon>Dothideomycetes</taxon>
        <taxon>Pleosporomycetidae</taxon>
        <taxon>Pleosporales</taxon>
        <taxon>Pleosporineae</taxon>
        <taxon>Phaeosphaeriaceae</taxon>
        <taxon>Ophiobolus</taxon>
    </lineage>
</organism>
<dbReference type="Gene3D" id="2.170.270.10">
    <property type="entry name" value="SET domain"/>
    <property type="match status" value="1"/>
</dbReference>
<proteinExistence type="predicted"/>
<dbReference type="SMART" id="SM00317">
    <property type="entry name" value="SET"/>
    <property type="match status" value="1"/>
</dbReference>
<evidence type="ECO:0000313" key="2">
    <source>
        <dbReference type="EMBL" id="KAF2831468.1"/>
    </source>
</evidence>
<accession>A0A6A7AFG7</accession>
<dbReference type="Proteomes" id="UP000799424">
    <property type="component" value="Unassembled WGS sequence"/>
</dbReference>
<name>A0A6A7AFG7_9PLEO</name>
<evidence type="ECO:0000313" key="3">
    <source>
        <dbReference type="Proteomes" id="UP000799424"/>
    </source>
</evidence>
<dbReference type="InterPro" id="IPR001214">
    <property type="entry name" value="SET_dom"/>
</dbReference>
<dbReference type="SUPFAM" id="SSF82199">
    <property type="entry name" value="SET domain"/>
    <property type="match status" value="1"/>
</dbReference>